<reference evidence="2 3" key="1">
    <citation type="submission" date="2019-07" db="EMBL/GenBank/DDBJ databases">
        <title>Genomic analysis of Lentibacillus sp. NKC851-2.</title>
        <authorList>
            <person name="Oh Y.J."/>
        </authorList>
    </citation>
    <scope>NUCLEOTIDE SEQUENCE [LARGE SCALE GENOMIC DNA]</scope>
    <source>
        <strain evidence="2 3">NKC851-2</strain>
    </source>
</reference>
<feature type="transmembrane region" description="Helical" evidence="1">
    <location>
        <begin position="94"/>
        <end position="113"/>
    </location>
</feature>
<organism evidence="2 3">
    <name type="scientific">Lentibacillus cibarius</name>
    <dbReference type="NCBI Taxonomy" id="2583219"/>
    <lineage>
        <taxon>Bacteria</taxon>
        <taxon>Bacillati</taxon>
        <taxon>Bacillota</taxon>
        <taxon>Bacilli</taxon>
        <taxon>Bacillales</taxon>
        <taxon>Bacillaceae</taxon>
        <taxon>Lentibacillus</taxon>
    </lineage>
</organism>
<protein>
    <recommendedName>
        <fullName evidence="4">DUF3278 domain-containing protein</fullName>
    </recommendedName>
</protein>
<dbReference type="RefSeq" id="WP_142790812.1">
    <property type="nucleotide sequence ID" value="NZ_VJMZ01000001.1"/>
</dbReference>
<evidence type="ECO:0000313" key="3">
    <source>
        <dbReference type="Proteomes" id="UP000319280"/>
    </source>
</evidence>
<keyword evidence="1" id="KW-1133">Transmembrane helix</keyword>
<keyword evidence="1" id="KW-0812">Transmembrane</keyword>
<name>A0A549YIL5_9BACI</name>
<proteinExistence type="predicted"/>
<feature type="transmembrane region" description="Helical" evidence="1">
    <location>
        <begin position="20"/>
        <end position="40"/>
    </location>
</feature>
<dbReference type="Proteomes" id="UP000319280">
    <property type="component" value="Unassembled WGS sequence"/>
</dbReference>
<evidence type="ECO:0000313" key="2">
    <source>
        <dbReference type="EMBL" id="TRM11721.1"/>
    </source>
</evidence>
<sequence>MIRSFLNIFLPEDEYKRLQVLYFMAETTFLTVVILLLFGFFKYILSFEMIDITFLVMYGPFIMMTYVYVRYILSGIEFTEVANTQTYKKRRRSIVKSAITFGILFAVVYFIPFGPRKEGLEAIAFVGLMAFFYFLFDYISLKRSYKKNEDLPDD</sequence>
<dbReference type="AlphaFoldDB" id="A0A549YIL5"/>
<feature type="transmembrane region" description="Helical" evidence="1">
    <location>
        <begin position="52"/>
        <end position="73"/>
    </location>
</feature>
<feature type="transmembrane region" description="Helical" evidence="1">
    <location>
        <begin position="119"/>
        <end position="139"/>
    </location>
</feature>
<gene>
    <name evidence="2" type="ORF">FH966_08520</name>
</gene>
<comment type="caution">
    <text evidence="2">The sequence shown here is derived from an EMBL/GenBank/DDBJ whole genome shotgun (WGS) entry which is preliminary data.</text>
</comment>
<keyword evidence="3" id="KW-1185">Reference proteome</keyword>
<accession>A0A549YIL5</accession>
<dbReference type="EMBL" id="VJMZ01000001">
    <property type="protein sequence ID" value="TRM11721.1"/>
    <property type="molecule type" value="Genomic_DNA"/>
</dbReference>
<evidence type="ECO:0008006" key="4">
    <source>
        <dbReference type="Google" id="ProtNLM"/>
    </source>
</evidence>
<evidence type="ECO:0000256" key="1">
    <source>
        <dbReference type="SAM" id="Phobius"/>
    </source>
</evidence>
<keyword evidence="1" id="KW-0472">Membrane</keyword>